<dbReference type="SUPFAM" id="SSF52540">
    <property type="entry name" value="P-loop containing nucleoside triphosphate hydrolases"/>
    <property type="match status" value="1"/>
</dbReference>
<dbReference type="GO" id="GO:0003677">
    <property type="term" value="F:DNA binding"/>
    <property type="evidence" value="ECO:0007669"/>
    <property type="project" value="UniProtKB-KW"/>
</dbReference>
<evidence type="ECO:0000259" key="12">
    <source>
        <dbReference type="PROSITE" id="PS51192"/>
    </source>
</evidence>
<dbReference type="Pfam" id="PF22679">
    <property type="entry name" value="T1R_D3-like"/>
    <property type="match status" value="1"/>
</dbReference>
<protein>
    <recommendedName>
        <fullName evidence="11">Type I restriction enzyme endonuclease subunit</fullName>
        <shortName evidence="11">R protein</shortName>
        <ecNumber evidence="11">3.1.21.3</ecNumber>
    </recommendedName>
    <alternativeName>
        <fullName evidence="11">Type-1 restriction enzyme R protein</fullName>
    </alternativeName>
</protein>
<keyword evidence="8 11" id="KW-0378">Hydrolase</keyword>
<dbReference type="InterPro" id="IPR055180">
    <property type="entry name" value="HsdR_RecA-like_helicase_dom_2"/>
</dbReference>
<evidence type="ECO:0000256" key="3">
    <source>
        <dbReference type="ARBA" id="ARBA00011296"/>
    </source>
</evidence>
<keyword evidence="4" id="KW-0540">Nuclease</keyword>
<keyword evidence="6 11" id="KW-0680">Restriction system</keyword>
<keyword evidence="9 11" id="KW-0067">ATP-binding</keyword>
<name>A0AAW4U2L9_9FIRM</name>
<comment type="similarity">
    <text evidence="2 11">Belongs to the HsdR family.</text>
</comment>
<evidence type="ECO:0000313" key="14">
    <source>
        <dbReference type="Proteomes" id="UP001198190"/>
    </source>
</evidence>
<evidence type="ECO:0000256" key="10">
    <source>
        <dbReference type="ARBA" id="ARBA00023125"/>
    </source>
</evidence>
<gene>
    <name evidence="13" type="ORF">LIY65_08710</name>
</gene>
<dbReference type="RefSeq" id="WP_227153085.1">
    <property type="nucleotide sequence ID" value="NZ_JAJCGD010000024.1"/>
</dbReference>
<dbReference type="Pfam" id="PF18766">
    <property type="entry name" value="SWI2_SNF2"/>
    <property type="match status" value="1"/>
</dbReference>
<evidence type="ECO:0000256" key="2">
    <source>
        <dbReference type="ARBA" id="ARBA00008598"/>
    </source>
</evidence>
<dbReference type="EC" id="3.1.21.3" evidence="11"/>
<feature type="domain" description="Helicase ATP-binding" evidence="12">
    <location>
        <begin position="256"/>
        <end position="404"/>
    </location>
</feature>
<dbReference type="Proteomes" id="UP001198190">
    <property type="component" value="Unassembled WGS sequence"/>
</dbReference>
<dbReference type="Gene3D" id="3.90.1570.50">
    <property type="match status" value="1"/>
</dbReference>
<keyword evidence="10 11" id="KW-0238">DNA-binding</keyword>
<comment type="caution">
    <text evidence="13">The sequence shown here is derived from an EMBL/GenBank/DDBJ whole genome shotgun (WGS) entry which is preliminary data.</text>
</comment>
<dbReference type="AlphaFoldDB" id="A0AAW4U2L9"/>
<dbReference type="Pfam" id="PF12008">
    <property type="entry name" value="EcoR124_C"/>
    <property type="match status" value="1"/>
</dbReference>
<evidence type="ECO:0000256" key="8">
    <source>
        <dbReference type="ARBA" id="ARBA00022801"/>
    </source>
</evidence>
<dbReference type="InterPro" id="IPR040980">
    <property type="entry name" value="SWI2_SNF2"/>
</dbReference>
<dbReference type="CDD" id="cd22332">
    <property type="entry name" value="HsdR_N"/>
    <property type="match status" value="1"/>
</dbReference>
<dbReference type="InterPro" id="IPR014001">
    <property type="entry name" value="Helicase_ATP-bd"/>
</dbReference>
<dbReference type="Gene3D" id="3.40.50.300">
    <property type="entry name" value="P-loop containing nucleotide triphosphate hydrolases"/>
    <property type="match status" value="2"/>
</dbReference>
<proteinExistence type="inferred from homology"/>
<dbReference type="SMART" id="SM00487">
    <property type="entry name" value="DEXDc"/>
    <property type="match status" value="1"/>
</dbReference>
<dbReference type="GO" id="GO:0009307">
    <property type="term" value="P:DNA restriction-modification system"/>
    <property type="evidence" value="ECO:0007669"/>
    <property type="project" value="UniProtKB-KW"/>
</dbReference>
<dbReference type="PANTHER" id="PTHR30195:SF16">
    <property type="entry name" value="TYPE I RESTRICTION ENZYME ENDONUCLEASE SUBUNIT"/>
    <property type="match status" value="1"/>
</dbReference>
<evidence type="ECO:0000313" key="13">
    <source>
        <dbReference type="EMBL" id="MCB6828770.1"/>
    </source>
</evidence>
<sequence length="919" mass="107938">MYPQSENELEKELIQQLSSQYKKVKINNADDLFINFRKQINKLNQETLNGKDLSDKEFDRLLTKIGGKSIQQSAKFLHDKFTIERDDSSQIYFKLLDTKNFSNNNFQITHQIKVHNATTKNDARYDVTLLINGLPLVQIELKKRGQDIKKAFNQINRYKIHSYCNLFRFIQIFVISNGVDTKYYANSDYNPLYSLTFFWTDEHNKRITKLADFAQSFLNPNHLLDMIYNYMIINDTDKNLMIMRPYQVYATQKLIQQALNTNEGGYIWHTTGSGKTLTSFKCGQLLAKQPSIKKVLFVVDRSDLDRQTTQEFNKFEANSIDATDNTAILAKQIKDEHTNFIVTTIQKLAKATTTPRYNDYFTKYAQEKVIIIFDECHRSTFGKQLTNIKKAFTKAQIFGFTGTPRFIENKSQDNRTTADIFGKCLHTYLIKDAIFDHNVLGFNVEYIKTFEGKYDPFDDTKVENINKEEVFSEPKRLKLIAQHIIDNHDRKTNNRRYNALFAVANIKTLIAYYNIFKELNTDLRISAIFTYEENEDLEFKQEHSKDSLEKIITDYNKMYNTNYHVTTFPAFASDLMKKIKTAQIDIVIVVGMMLTGFDAKVLNTLYVDKNLEYHNLLQAYSRTNRVEHTTKPFGNIVCYRNLKTKTDDAIRLFSQTSNIDDVLVKDFDYYLNQFREKIKTLLSVASRPEYVDDLITEKEQKEFVLAFRDLIKTKNVLNNFTEFDFDKQIQDINIQDFEDYKSKYFLIHENLKYSYDKTKTSILDDIDFCIELVATDNINLDYIMNLIHNIERHDKTKQQTEVQQIKTELNRSGNQKLRYKIDLIEKFLDEVIPNLNPDSSIDDAFKNFEDEQQQQEIKNFATEYDLEPAFIAEQIQEYNYSGLTNRMDIASKINKGYSQKKTITNKAIDFIKEHVAKYF</sequence>
<keyword evidence="7 13" id="KW-0255">Endonuclease</keyword>
<dbReference type="InterPro" id="IPR027417">
    <property type="entry name" value="P-loop_NTPase"/>
</dbReference>
<dbReference type="GO" id="GO:0005524">
    <property type="term" value="F:ATP binding"/>
    <property type="evidence" value="ECO:0007669"/>
    <property type="project" value="UniProtKB-KW"/>
</dbReference>
<comment type="subunit">
    <text evidence="3 11">The type I restriction/modification system is composed of three polypeptides R, M and S.</text>
</comment>
<comment type="function">
    <text evidence="11">Subunit R is required for both nuclease and ATPase activities, but not for modification.</text>
</comment>
<dbReference type="CDD" id="cd18800">
    <property type="entry name" value="SF2_C_EcoR124I-like"/>
    <property type="match status" value="1"/>
</dbReference>
<evidence type="ECO:0000256" key="4">
    <source>
        <dbReference type="ARBA" id="ARBA00022722"/>
    </source>
</evidence>
<accession>A0AAW4U2L9</accession>
<evidence type="ECO:0000256" key="5">
    <source>
        <dbReference type="ARBA" id="ARBA00022741"/>
    </source>
</evidence>
<evidence type="ECO:0000256" key="1">
    <source>
        <dbReference type="ARBA" id="ARBA00000851"/>
    </source>
</evidence>
<dbReference type="Gene3D" id="1.20.58.910">
    <property type="match status" value="1"/>
</dbReference>
<dbReference type="NCBIfam" id="TIGR00348">
    <property type="entry name" value="hsdR"/>
    <property type="match status" value="1"/>
</dbReference>
<evidence type="ECO:0000256" key="11">
    <source>
        <dbReference type="RuleBase" id="RU364115"/>
    </source>
</evidence>
<keyword evidence="5 11" id="KW-0547">Nucleotide-binding</keyword>
<evidence type="ECO:0000256" key="7">
    <source>
        <dbReference type="ARBA" id="ARBA00022759"/>
    </source>
</evidence>
<comment type="catalytic activity">
    <reaction evidence="1 11">
        <text>Endonucleolytic cleavage of DNA to give random double-stranded fragments with terminal 5'-phosphates, ATP is simultaneously hydrolyzed.</text>
        <dbReference type="EC" id="3.1.21.3"/>
    </reaction>
</comment>
<evidence type="ECO:0000256" key="9">
    <source>
        <dbReference type="ARBA" id="ARBA00022840"/>
    </source>
</evidence>
<dbReference type="PANTHER" id="PTHR30195">
    <property type="entry name" value="TYPE I SITE-SPECIFIC DEOXYRIBONUCLEASE PROTEIN SUBUNIT M AND R"/>
    <property type="match status" value="1"/>
</dbReference>
<dbReference type="EMBL" id="JAJCGD010000024">
    <property type="protein sequence ID" value="MCB6828770.1"/>
    <property type="molecule type" value="Genomic_DNA"/>
</dbReference>
<dbReference type="InterPro" id="IPR051268">
    <property type="entry name" value="Type-I_R_enzyme_R_subunit"/>
</dbReference>
<dbReference type="PROSITE" id="PS51192">
    <property type="entry name" value="HELICASE_ATP_BIND_1"/>
    <property type="match status" value="1"/>
</dbReference>
<reference evidence="13" key="1">
    <citation type="submission" date="2021-10" db="EMBL/GenBank/DDBJ databases">
        <title>Collection of gut derived symbiotic bacterial strains cultured from healthy donors.</title>
        <authorList>
            <person name="Lin H."/>
            <person name="Littmann E."/>
            <person name="Claire K."/>
            <person name="Pamer E."/>
        </authorList>
    </citation>
    <scope>NUCLEOTIDE SEQUENCE</scope>
    <source>
        <strain evidence="13">MSK.7.16</strain>
    </source>
</reference>
<dbReference type="Pfam" id="PF04313">
    <property type="entry name" value="HSDR_N"/>
    <property type="match status" value="1"/>
</dbReference>
<dbReference type="InterPro" id="IPR007409">
    <property type="entry name" value="Restrct_endonuc_type1_HsdR_N"/>
</dbReference>
<dbReference type="GO" id="GO:0009035">
    <property type="term" value="F:type I site-specific deoxyribonuclease activity"/>
    <property type="evidence" value="ECO:0007669"/>
    <property type="project" value="UniProtKB-EC"/>
</dbReference>
<evidence type="ECO:0000256" key="6">
    <source>
        <dbReference type="ARBA" id="ARBA00022747"/>
    </source>
</evidence>
<organism evidence="13 14">
    <name type="scientific">Megamonas funiformis</name>
    <dbReference type="NCBI Taxonomy" id="437897"/>
    <lineage>
        <taxon>Bacteria</taxon>
        <taxon>Bacillati</taxon>
        <taxon>Bacillota</taxon>
        <taxon>Negativicutes</taxon>
        <taxon>Selenomonadales</taxon>
        <taxon>Selenomonadaceae</taxon>
        <taxon>Megamonas</taxon>
    </lineage>
</organism>
<dbReference type="InterPro" id="IPR022625">
    <property type="entry name" value="TypeI_RM_Rsu_C"/>
</dbReference>
<dbReference type="InterPro" id="IPR004473">
    <property type="entry name" value="Restrct_endonuc_typeI_HsdR"/>
</dbReference>